<evidence type="ECO:0000313" key="7">
    <source>
        <dbReference type="EMBL" id="SFR46598.1"/>
    </source>
</evidence>
<reference evidence="8" key="1">
    <citation type="submission" date="2016-10" db="EMBL/GenBank/DDBJ databases">
        <authorList>
            <person name="Varghese N."/>
            <person name="Submissions S."/>
        </authorList>
    </citation>
    <scope>NUCLEOTIDE SEQUENCE [LARGE SCALE GENOMIC DNA]</scope>
    <source>
        <strain evidence="8">CGMCC 1.8711</strain>
    </source>
</reference>
<dbReference type="EC" id="3.1.26.5" evidence="6"/>
<protein>
    <recommendedName>
        <fullName evidence="6">Ribonuclease P protein component 3</fullName>
        <shortName evidence="6">RNase P component 3</shortName>
        <ecNumber evidence="6">3.1.26.5</ecNumber>
    </recommendedName>
    <alternativeName>
        <fullName evidence="6">Rpp30</fullName>
    </alternativeName>
</protein>
<evidence type="ECO:0000256" key="5">
    <source>
        <dbReference type="ARBA" id="ARBA00022801"/>
    </source>
</evidence>
<dbReference type="InterPro" id="IPR016195">
    <property type="entry name" value="Pol/histidinol_Pase-like"/>
</dbReference>
<dbReference type="RefSeq" id="WP_089878994.1">
    <property type="nucleotide sequence ID" value="NZ_FOYS01000002.1"/>
</dbReference>
<accession>A0A1I6GWP0</accession>
<evidence type="ECO:0000256" key="6">
    <source>
        <dbReference type="HAMAP-Rule" id="MF_00756"/>
    </source>
</evidence>
<evidence type="ECO:0000313" key="8">
    <source>
        <dbReference type="Proteomes" id="UP000243250"/>
    </source>
</evidence>
<comment type="catalytic activity">
    <reaction evidence="6">
        <text>Endonucleolytic cleavage of RNA, removing 5'-extranucleotides from tRNA precursor.</text>
        <dbReference type="EC" id="3.1.26.5"/>
    </reaction>
</comment>
<dbReference type="InterPro" id="IPR023539">
    <property type="entry name" value="RNase_P_comp-3_arc"/>
</dbReference>
<gene>
    <name evidence="6" type="primary">rnp3</name>
    <name evidence="7" type="ORF">SAMN04488124_1632</name>
</gene>
<organism evidence="7 8">
    <name type="scientific">Halogeometricum limi</name>
    <dbReference type="NCBI Taxonomy" id="555875"/>
    <lineage>
        <taxon>Archaea</taxon>
        <taxon>Methanobacteriati</taxon>
        <taxon>Methanobacteriota</taxon>
        <taxon>Stenosarchaea group</taxon>
        <taxon>Halobacteria</taxon>
        <taxon>Halobacteriales</taxon>
        <taxon>Haloferacaceae</taxon>
        <taxon>Halogeometricum</taxon>
    </lineage>
</organism>
<dbReference type="Pfam" id="PF01876">
    <property type="entry name" value="RNase_P_p30"/>
    <property type="match status" value="1"/>
</dbReference>
<keyword evidence="4 6" id="KW-0255">Endonuclease</keyword>
<dbReference type="AlphaFoldDB" id="A0A1I6GWP0"/>
<dbReference type="Gene3D" id="3.20.20.140">
    <property type="entry name" value="Metal-dependent hydrolases"/>
    <property type="match status" value="1"/>
</dbReference>
<sequence>MYEAVHAHPDGDSTVARFATTADRYGYDGVVVRADDARPDYETLRAELSCDVVDAAEIVADGPNQASGAVGNYRPDRTLLLVRGGTNALNRFAVEQARVDVLTRPFAGEGDFNHVLAKAATRNGVRVEFDFGPVLRATGGHRVRHVDDLRKLKRILDHYDTPYVVSANARSHLELRAPRELVAVGEELGLGGEWVRDGLDEWGRLADENRRRRSESFIAPGVERGTYEEDD</sequence>
<dbReference type="GO" id="GO:0005737">
    <property type="term" value="C:cytoplasm"/>
    <property type="evidence" value="ECO:0007669"/>
    <property type="project" value="UniProtKB-SubCell"/>
</dbReference>
<keyword evidence="8" id="KW-1185">Reference proteome</keyword>
<name>A0A1I6GWP0_9EURY</name>
<dbReference type="EMBL" id="FOYS01000002">
    <property type="protein sequence ID" value="SFR46598.1"/>
    <property type="molecule type" value="Genomic_DNA"/>
</dbReference>
<dbReference type="InterPro" id="IPR002738">
    <property type="entry name" value="RNase_P_p30"/>
</dbReference>
<comment type="subunit">
    <text evidence="6">Consists of a catalytic RNA component and at least 4-5 protein subunits.</text>
</comment>
<evidence type="ECO:0000256" key="1">
    <source>
        <dbReference type="ARBA" id="ARBA00022490"/>
    </source>
</evidence>
<dbReference type="Proteomes" id="UP000243250">
    <property type="component" value="Unassembled WGS sequence"/>
</dbReference>
<keyword evidence="5 6" id="KW-0378">Hydrolase</keyword>
<dbReference type="GO" id="GO:0004526">
    <property type="term" value="F:ribonuclease P activity"/>
    <property type="evidence" value="ECO:0007669"/>
    <property type="project" value="UniProtKB-UniRule"/>
</dbReference>
<keyword evidence="1 6" id="KW-0963">Cytoplasm</keyword>
<keyword evidence="3 6" id="KW-0540">Nuclease</keyword>
<dbReference type="OrthoDB" id="85765at2157"/>
<dbReference type="STRING" id="555875.SAMN04488124_1632"/>
<comment type="similarity">
    <text evidence="6">Belongs to the eukaryotic/archaeal RNase P protein component 3 family.</text>
</comment>
<dbReference type="GO" id="GO:0030677">
    <property type="term" value="C:ribonuclease P complex"/>
    <property type="evidence" value="ECO:0007669"/>
    <property type="project" value="UniProtKB-UniRule"/>
</dbReference>
<dbReference type="GO" id="GO:0001682">
    <property type="term" value="P:tRNA 5'-leader removal"/>
    <property type="evidence" value="ECO:0007669"/>
    <property type="project" value="UniProtKB-UniRule"/>
</dbReference>
<comment type="function">
    <text evidence="6">Part of ribonuclease P, a protein complex that generates mature tRNA molecules by cleaving their 5'-ends.</text>
</comment>
<evidence type="ECO:0000256" key="2">
    <source>
        <dbReference type="ARBA" id="ARBA00022694"/>
    </source>
</evidence>
<evidence type="ECO:0000256" key="3">
    <source>
        <dbReference type="ARBA" id="ARBA00022722"/>
    </source>
</evidence>
<evidence type="ECO:0000256" key="4">
    <source>
        <dbReference type="ARBA" id="ARBA00022759"/>
    </source>
</evidence>
<comment type="subcellular location">
    <subcellularLocation>
        <location evidence="6">Cytoplasm</location>
    </subcellularLocation>
</comment>
<keyword evidence="2 6" id="KW-0819">tRNA processing</keyword>
<dbReference type="HAMAP" id="MF_00756">
    <property type="entry name" value="RNase_P_3"/>
    <property type="match status" value="1"/>
</dbReference>
<proteinExistence type="inferred from homology"/>
<dbReference type="SUPFAM" id="SSF89550">
    <property type="entry name" value="PHP domain-like"/>
    <property type="match status" value="1"/>
</dbReference>